<dbReference type="EMBL" id="WOBN01000009">
    <property type="protein sequence ID" value="MUK48503.1"/>
    <property type="molecule type" value="Genomic_DNA"/>
</dbReference>
<dbReference type="CDD" id="cd07067">
    <property type="entry name" value="HP_PGM_like"/>
    <property type="match status" value="1"/>
</dbReference>
<dbReference type="SUPFAM" id="SSF53254">
    <property type="entry name" value="Phosphoglycerate mutase-like"/>
    <property type="match status" value="1"/>
</dbReference>
<dbReference type="Proteomes" id="UP000448038">
    <property type="component" value="Unassembled WGS sequence"/>
</dbReference>
<evidence type="ECO:0000313" key="2">
    <source>
        <dbReference type="EMBL" id="GEK12823.1"/>
    </source>
</evidence>
<dbReference type="PANTHER" id="PTHR20935:SF1">
    <property type="entry name" value="SLL1549 PROTEIN"/>
    <property type="match status" value="1"/>
</dbReference>
<evidence type="ECO:0000313" key="4">
    <source>
        <dbReference type="Proteomes" id="UP000321787"/>
    </source>
</evidence>
<evidence type="ECO:0000313" key="3">
    <source>
        <dbReference type="EMBL" id="MUK48503.1"/>
    </source>
</evidence>
<dbReference type="InterPro" id="IPR004449">
    <property type="entry name" value="SixA"/>
</dbReference>
<dbReference type="GO" id="GO:0101006">
    <property type="term" value="F:protein histidine phosphatase activity"/>
    <property type="evidence" value="ECO:0007669"/>
    <property type="project" value="InterPro"/>
</dbReference>
<dbReference type="SMART" id="SM00855">
    <property type="entry name" value="PGAM"/>
    <property type="match status" value="1"/>
</dbReference>
<evidence type="ECO:0000256" key="1">
    <source>
        <dbReference type="ARBA" id="ARBA00022801"/>
    </source>
</evidence>
<accession>A0A510UE15</accession>
<reference evidence="3 5" key="2">
    <citation type="submission" date="2019-11" db="EMBL/GenBank/DDBJ databases">
        <title>Using colonization assays and comparative genomics to discover symbiosis behaviors and factors in Vibrio fischeri.</title>
        <authorList>
            <person name="Bongrand C."/>
            <person name="Moriano-Gutierrez S."/>
            <person name="Arevalo P."/>
            <person name="Mcfall-Ngai M."/>
            <person name="Visick K."/>
            <person name="Polz M.F."/>
            <person name="Ruby E.G."/>
        </authorList>
    </citation>
    <scope>NUCLEOTIDE SEQUENCE [LARGE SCALE GENOMIC DNA]</scope>
    <source>
        <strain evidence="5">emors.4.1</strain>
        <strain evidence="3">Emors.4.1</strain>
    </source>
</reference>
<dbReference type="NCBIfam" id="TIGR00249">
    <property type="entry name" value="sixA"/>
    <property type="match status" value="1"/>
</dbReference>
<dbReference type="EMBL" id="BJTZ01000003">
    <property type="protein sequence ID" value="GEK12823.1"/>
    <property type="molecule type" value="Genomic_DNA"/>
</dbReference>
<dbReference type="GO" id="GO:0005737">
    <property type="term" value="C:cytoplasm"/>
    <property type="evidence" value="ECO:0007669"/>
    <property type="project" value="InterPro"/>
</dbReference>
<keyword evidence="1" id="KW-0378">Hydrolase</keyword>
<organism evidence="2 4">
    <name type="scientific">Aliivibrio fischeri</name>
    <name type="common">Vibrio fischeri</name>
    <dbReference type="NCBI Taxonomy" id="668"/>
    <lineage>
        <taxon>Bacteria</taxon>
        <taxon>Pseudomonadati</taxon>
        <taxon>Pseudomonadota</taxon>
        <taxon>Gammaproteobacteria</taxon>
        <taxon>Vibrionales</taxon>
        <taxon>Vibrionaceae</taxon>
        <taxon>Aliivibrio</taxon>
    </lineage>
</organism>
<comment type="caution">
    <text evidence="2">The sequence shown here is derived from an EMBL/GenBank/DDBJ whole genome shotgun (WGS) entry which is preliminary data.</text>
</comment>
<gene>
    <name evidence="2" type="primary">sixA</name>
    <name evidence="2" type="ORF">AFI02nite_08590</name>
    <name evidence="3" type="ORF">GNP88_04770</name>
</gene>
<evidence type="ECO:0000313" key="5">
    <source>
        <dbReference type="Proteomes" id="UP000448038"/>
    </source>
</evidence>
<proteinExistence type="predicted"/>
<dbReference type="PANTHER" id="PTHR20935">
    <property type="entry name" value="PHOSPHOGLYCERATE MUTASE-RELATED"/>
    <property type="match status" value="1"/>
</dbReference>
<dbReference type="InterPro" id="IPR013078">
    <property type="entry name" value="His_Pase_superF_clade-1"/>
</dbReference>
<sequence length="156" mass="17548">MKVFIMRHGEAEAYASSDEERNLTVHGESQSAKIAQWLMAEHKVQFDYVLVSPYVRAQQTWNTIKPILNVTDAKVEICEDITPYGDSDDVVEYVKALGSVEDIENILLVSHLPLVGYLTADFVLGIMPPMFPTSAMSCVEYSYTTGKSELLWLQQP</sequence>
<dbReference type="Pfam" id="PF00300">
    <property type="entry name" value="His_Phos_1"/>
    <property type="match status" value="1"/>
</dbReference>
<name>A0A510UE15_ALIFS</name>
<reference evidence="2 4" key="1">
    <citation type="submission" date="2019-07" db="EMBL/GenBank/DDBJ databases">
        <title>Whole genome shotgun sequence of Aliivibrio fischeri NBRC 101058.</title>
        <authorList>
            <person name="Hosoyama A."/>
            <person name="Uohara A."/>
            <person name="Ohji S."/>
            <person name="Ichikawa N."/>
        </authorList>
    </citation>
    <scope>NUCLEOTIDE SEQUENCE [LARGE SCALE GENOMIC DNA]</scope>
    <source>
        <strain evidence="2 4">NBRC 101058</strain>
    </source>
</reference>
<dbReference type="RefSeq" id="WP_146862142.1">
    <property type="nucleotide sequence ID" value="NZ_BJTZ01000003.1"/>
</dbReference>
<protein>
    <submittedName>
        <fullName evidence="2">Phosphohistidine phosphatase SixA</fullName>
    </submittedName>
</protein>
<dbReference type="Proteomes" id="UP000321787">
    <property type="component" value="Unassembled WGS sequence"/>
</dbReference>
<dbReference type="AlphaFoldDB" id="A0A510UE15"/>
<dbReference type="InterPro" id="IPR029033">
    <property type="entry name" value="His_PPase_superfam"/>
</dbReference>
<dbReference type="InterPro" id="IPR051021">
    <property type="entry name" value="Mito_Ser/Thr_phosphatase"/>
</dbReference>
<dbReference type="Gene3D" id="3.40.50.1240">
    <property type="entry name" value="Phosphoglycerate mutase-like"/>
    <property type="match status" value="1"/>
</dbReference>